<dbReference type="AlphaFoldDB" id="A0A4U1JS97"/>
<feature type="compositionally biased region" description="Pro residues" evidence="6">
    <location>
        <begin position="9"/>
        <end position="22"/>
    </location>
</feature>
<sequence>MTPQQHPRSGPPPGPPPGPPAALTPRIAAALTGVLISAMMSGLNSRLGGLALADVRGGLGLGIDEASWLNVCYAAGELMVMPFATWFSITLTVRRFYLIALWTTAGIGLVTPFVINLPVLLVLRTVQGVSAGALIPILMMMALRFLPMAIRLHGLALYALTATFAPNIAIWIAGFWTDSVALPNGLWWQFLPAAVICTGLVGWGLPKEPVHWPRFATLNWPALITGAPGLFMIALGIGQGNRLDWFNAPLVSFCLLAGGLCLLAYGAFEWSHPAPFIRLQLLARRNLQIGFSAFVVILTIFYSGAGLPAGLLAQTQGYRPLQSAPLGLIIGLPQLLFGSLVALLLYRKWIDARKVFASGLLCVGTACFLAAGLDATWTWQQFIPMQILQAIGQPMTVVSMLFLSTSVVQPMEGPFVAGLVNTLRAFATLLGVALIGHFEELRAEGHSMHLVERWGMVRNLLPHPPGAAEAASLINEQAAVLAVADAYRLLGALAFLLVPYAALFRFIPAPTLPSPPSAEPVKS</sequence>
<feature type="transmembrane region" description="Helical" evidence="7">
    <location>
        <begin position="250"/>
        <end position="268"/>
    </location>
</feature>
<feature type="transmembrane region" description="Helical" evidence="7">
    <location>
        <begin position="324"/>
        <end position="346"/>
    </location>
</feature>
<feature type="transmembrane region" description="Helical" evidence="7">
    <location>
        <begin position="67"/>
        <end position="89"/>
    </location>
</feature>
<evidence type="ECO:0000256" key="4">
    <source>
        <dbReference type="ARBA" id="ARBA00022989"/>
    </source>
</evidence>
<keyword evidence="3 7" id="KW-0812">Transmembrane</keyword>
<feature type="transmembrane region" description="Helical" evidence="7">
    <location>
        <begin position="121"/>
        <end position="143"/>
    </location>
</feature>
<dbReference type="PANTHER" id="PTHR42718">
    <property type="entry name" value="MAJOR FACILITATOR SUPERFAMILY MULTIDRUG TRANSPORTER MFSC"/>
    <property type="match status" value="1"/>
</dbReference>
<evidence type="ECO:0000256" key="7">
    <source>
        <dbReference type="SAM" id="Phobius"/>
    </source>
</evidence>
<dbReference type="Gene3D" id="1.20.1250.20">
    <property type="entry name" value="MFS general substrate transporter like domains"/>
    <property type="match status" value="1"/>
</dbReference>
<evidence type="ECO:0000256" key="6">
    <source>
        <dbReference type="SAM" id="MobiDB-lite"/>
    </source>
</evidence>
<dbReference type="GO" id="GO:0016020">
    <property type="term" value="C:membrane"/>
    <property type="evidence" value="ECO:0007669"/>
    <property type="project" value="UniProtKB-SubCell"/>
</dbReference>
<evidence type="ECO:0000313" key="9">
    <source>
        <dbReference type="Proteomes" id="UP000310597"/>
    </source>
</evidence>
<organism evidence="8 9">
    <name type="scientific">Rhodobacter capsulatus</name>
    <name type="common">Rhodopseudomonas capsulata</name>
    <dbReference type="NCBI Taxonomy" id="1061"/>
    <lineage>
        <taxon>Bacteria</taxon>
        <taxon>Pseudomonadati</taxon>
        <taxon>Pseudomonadota</taxon>
        <taxon>Alphaproteobacteria</taxon>
        <taxon>Rhodobacterales</taxon>
        <taxon>Rhodobacter group</taxon>
        <taxon>Rhodobacter</taxon>
    </lineage>
</organism>
<dbReference type="Proteomes" id="UP000310597">
    <property type="component" value="Unassembled WGS sequence"/>
</dbReference>
<comment type="caution">
    <text evidence="8">The sequence shown here is derived from an EMBL/GenBank/DDBJ whole genome shotgun (WGS) entry which is preliminary data.</text>
</comment>
<dbReference type="InterPro" id="IPR011701">
    <property type="entry name" value="MFS"/>
</dbReference>
<dbReference type="Pfam" id="PF07690">
    <property type="entry name" value="MFS_1"/>
    <property type="match status" value="1"/>
</dbReference>
<evidence type="ECO:0000256" key="3">
    <source>
        <dbReference type="ARBA" id="ARBA00022692"/>
    </source>
</evidence>
<feature type="transmembrane region" description="Helical" evidence="7">
    <location>
        <begin position="96"/>
        <end position="115"/>
    </location>
</feature>
<gene>
    <name evidence="8" type="ORF">FBT96_07215</name>
</gene>
<accession>A0A4U1JS97</accession>
<dbReference type="PANTHER" id="PTHR42718:SF9">
    <property type="entry name" value="MAJOR FACILITATOR SUPERFAMILY MULTIDRUG TRANSPORTER MFSC"/>
    <property type="match status" value="1"/>
</dbReference>
<feature type="transmembrane region" description="Helical" evidence="7">
    <location>
        <begin position="355"/>
        <end position="377"/>
    </location>
</feature>
<keyword evidence="5 7" id="KW-0472">Membrane</keyword>
<keyword evidence="2" id="KW-0813">Transport</keyword>
<dbReference type="SUPFAM" id="SSF103473">
    <property type="entry name" value="MFS general substrate transporter"/>
    <property type="match status" value="1"/>
</dbReference>
<feature type="transmembrane region" description="Helical" evidence="7">
    <location>
        <begin position="155"/>
        <end position="174"/>
    </location>
</feature>
<dbReference type="RefSeq" id="WP_136905636.1">
    <property type="nucleotide sequence ID" value="NZ_SWJZ01000022.1"/>
</dbReference>
<feature type="transmembrane region" description="Helical" evidence="7">
    <location>
        <begin position="415"/>
        <end position="438"/>
    </location>
</feature>
<dbReference type="InterPro" id="IPR036259">
    <property type="entry name" value="MFS_trans_sf"/>
</dbReference>
<evidence type="ECO:0000256" key="5">
    <source>
        <dbReference type="ARBA" id="ARBA00023136"/>
    </source>
</evidence>
<dbReference type="OrthoDB" id="9812221at2"/>
<keyword evidence="4 7" id="KW-1133">Transmembrane helix</keyword>
<feature type="transmembrane region" description="Helical" evidence="7">
    <location>
        <begin position="289"/>
        <end position="312"/>
    </location>
</feature>
<name>A0A4U1JS97_RHOCA</name>
<feature type="transmembrane region" description="Helical" evidence="7">
    <location>
        <begin position="186"/>
        <end position="206"/>
    </location>
</feature>
<evidence type="ECO:0000256" key="1">
    <source>
        <dbReference type="ARBA" id="ARBA00004141"/>
    </source>
</evidence>
<evidence type="ECO:0000313" key="8">
    <source>
        <dbReference type="EMBL" id="TKD21938.1"/>
    </source>
</evidence>
<feature type="region of interest" description="Disordered" evidence="6">
    <location>
        <begin position="1"/>
        <end position="22"/>
    </location>
</feature>
<feature type="transmembrane region" description="Helical" evidence="7">
    <location>
        <begin position="486"/>
        <end position="507"/>
    </location>
</feature>
<dbReference type="EMBL" id="SWJZ01000022">
    <property type="protein sequence ID" value="TKD21938.1"/>
    <property type="molecule type" value="Genomic_DNA"/>
</dbReference>
<comment type="subcellular location">
    <subcellularLocation>
        <location evidence="1">Membrane</location>
        <topology evidence="1">Multi-pass membrane protein</topology>
    </subcellularLocation>
</comment>
<evidence type="ECO:0000256" key="2">
    <source>
        <dbReference type="ARBA" id="ARBA00022448"/>
    </source>
</evidence>
<dbReference type="GO" id="GO:0022857">
    <property type="term" value="F:transmembrane transporter activity"/>
    <property type="evidence" value="ECO:0007669"/>
    <property type="project" value="InterPro"/>
</dbReference>
<reference evidence="8 9" key="1">
    <citation type="submission" date="2019-04" db="EMBL/GenBank/DDBJ databases">
        <title>Draft Whole-Genome sequence of the purple photosynthetic bacterium Rhodobacter capsulatus SP108 with an indigenous class A beta-lactamase.</title>
        <authorList>
            <person name="Robertson S."/>
            <person name="Meyer T.E."/>
            <person name="Kyndt J.A."/>
        </authorList>
    </citation>
    <scope>NUCLEOTIDE SEQUENCE [LARGE SCALE GENOMIC DNA]</scope>
    <source>
        <strain evidence="8 9">SP108</strain>
    </source>
</reference>
<proteinExistence type="predicted"/>
<protein>
    <submittedName>
        <fullName evidence="8">Multidrug efflux MFS transporter</fullName>
    </submittedName>
</protein>
<feature type="transmembrane region" description="Helical" evidence="7">
    <location>
        <begin position="218"/>
        <end position="238"/>
    </location>
</feature>